<reference evidence="2 3" key="1">
    <citation type="submission" date="2012-08" db="EMBL/GenBank/DDBJ databases">
        <title>Oryza genome evolution.</title>
        <authorList>
            <person name="Wing R.A."/>
        </authorList>
    </citation>
    <scope>NUCLEOTIDE SEQUENCE</scope>
</reference>
<name>A0A0D9X717_9ORYZ</name>
<accession>A0A0D9X717</accession>
<keyword evidence="3" id="KW-1185">Reference proteome</keyword>
<dbReference type="HOGENOM" id="CLU_2137092_0_0_1"/>
<feature type="compositionally biased region" description="Basic residues" evidence="1">
    <location>
        <begin position="1"/>
        <end position="11"/>
    </location>
</feature>
<dbReference type="EnsemblPlants" id="LPERR08G09900.1">
    <property type="protein sequence ID" value="LPERR08G09900.1"/>
    <property type="gene ID" value="LPERR08G09900"/>
</dbReference>
<evidence type="ECO:0000313" key="2">
    <source>
        <dbReference type="EnsemblPlants" id="LPERR08G09900.1"/>
    </source>
</evidence>
<reference evidence="2" key="3">
    <citation type="submission" date="2015-04" db="UniProtKB">
        <authorList>
            <consortium name="EnsemblPlants"/>
        </authorList>
    </citation>
    <scope>IDENTIFICATION</scope>
</reference>
<dbReference type="AlphaFoldDB" id="A0A0D9X717"/>
<organism evidence="2 3">
    <name type="scientific">Leersia perrieri</name>
    <dbReference type="NCBI Taxonomy" id="77586"/>
    <lineage>
        <taxon>Eukaryota</taxon>
        <taxon>Viridiplantae</taxon>
        <taxon>Streptophyta</taxon>
        <taxon>Embryophyta</taxon>
        <taxon>Tracheophyta</taxon>
        <taxon>Spermatophyta</taxon>
        <taxon>Magnoliopsida</taxon>
        <taxon>Liliopsida</taxon>
        <taxon>Poales</taxon>
        <taxon>Poaceae</taxon>
        <taxon>BOP clade</taxon>
        <taxon>Oryzoideae</taxon>
        <taxon>Oryzeae</taxon>
        <taxon>Oryzinae</taxon>
        <taxon>Leersia</taxon>
    </lineage>
</organism>
<evidence type="ECO:0000313" key="3">
    <source>
        <dbReference type="Proteomes" id="UP000032180"/>
    </source>
</evidence>
<reference evidence="3" key="2">
    <citation type="submission" date="2013-12" db="EMBL/GenBank/DDBJ databases">
        <authorList>
            <person name="Yu Y."/>
            <person name="Lee S."/>
            <person name="de Baynast K."/>
            <person name="Wissotski M."/>
            <person name="Liu L."/>
            <person name="Talag J."/>
            <person name="Goicoechea J."/>
            <person name="Angelova A."/>
            <person name="Jetty R."/>
            <person name="Kudrna D."/>
            <person name="Golser W."/>
            <person name="Rivera L."/>
            <person name="Zhang J."/>
            <person name="Wing R."/>
        </authorList>
    </citation>
    <scope>NUCLEOTIDE SEQUENCE</scope>
</reference>
<dbReference type="Gramene" id="LPERR08G09900.1">
    <property type="protein sequence ID" value="LPERR08G09900.1"/>
    <property type="gene ID" value="LPERR08G09900"/>
</dbReference>
<dbReference type="Proteomes" id="UP000032180">
    <property type="component" value="Chromosome 8"/>
</dbReference>
<feature type="compositionally biased region" description="Low complexity" evidence="1">
    <location>
        <begin position="20"/>
        <end position="42"/>
    </location>
</feature>
<protein>
    <submittedName>
        <fullName evidence="2">Uncharacterized protein</fullName>
    </submittedName>
</protein>
<feature type="region of interest" description="Disordered" evidence="1">
    <location>
        <begin position="1"/>
        <end position="43"/>
    </location>
</feature>
<proteinExistence type="predicted"/>
<feature type="region of interest" description="Disordered" evidence="1">
    <location>
        <begin position="85"/>
        <end position="113"/>
    </location>
</feature>
<evidence type="ECO:0000256" key="1">
    <source>
        <dbReference type="SAM" id="MobiDB-lite"/>
    </source>
</evidence>
<sequence>MFHSSRSRRLQPQKSRETRGIPSSSSGPAGSSPSRSRSGRTPAVRWISSPELWTAAVGVDPFFRRRPPLATRLLQHHRGRVQIELPPSSRGFLPPPAVDLRRRRRPDFASAQE</sequence>